<dbReference type="Gene3D" id="3.40.1190.20">
    <property type="match status" value="1"/>
</dbReference>
<organism evidence="7 9">
    <name type="scientific">Dorea longicatena</name>
    <dbReference type="NCBI Taxonomy" id="88431"/>
    <lineage>
        <taxon>Bacteria</taxon>
        <taxon>Bacillati</taxon>
        <taxon>Bacillota</taxon>
        <taxon>Clostridia</taxon>
        <taxon>Lachnospirales</taxon>
        <taxon>Lachnospiraceae</taxon>
        <taxon>Dorea</taxon>
    </lineage>
</organism>
<dbReference type="InterPro" id="IPR004625">
    <property type="entry name" value="PyrdxlKinase"/>
</dbReference>
<dbReference type="AlphaFoldDB" id="A0A173V4R2"/>
<gene>
    <name evidence="7" type="primary">thiD_3</name>
    <name evidence="7" type="ORF">ERS852573_02513</name>
    <name evidence="8" type="ORF">GT565_13050</name>
</gene>
<evidence type="ECO:0000256" key="5">
    <source>
        <dbReference type="ARBA" id="ARBA00022840"/>
    </source>
</evidence>
<dbReference type="GO" id="GO:0008478">
    <property type="term" value="F:pyridoxal kinase activity"/>
    <property type="evidence" value="ECO:0007669"/>
    <property type="project" value="UniProtKB-EC"/>
</dbReference>
<evidence type="ECO:0000256" key="1">
    <source>
        <dbReference type="ARBA" id="ARBA00012104"/>
    </source>
</evidence>
<keyword evidence="3" id="KW-0547">Nucleotide-binding</keyword>
<evidence type="ECO:0000256" key="2">
    <source>
        <dbReference type="ARBA" id="ARBA00022679"/>
    </source>
</evidence>
<name>A0A173V4R2_9FIRM</name>
<feature type="domain" description="Pyridoxamine kinase/Phosphomethylpyrimidine kinase" evidence="6">
    <location>
        <begin position="23"/>
        <end position="264"/>
    </location>
</feature>
<accession>A0A173V4R2</accession>
<dbReference type="InterPro" id="IPR029056">
    <property type="entry name" value="Ribokinase-like"/>
</dbReference>
<dbReference type="OrthoDB" id="9800808at2"/>
<evidence type="ECO:0000313" key="7">
    <source>
        <dbReference type="EMBL" id="CUN21247.1"/>
    </source>
</evidence>
<keyword evidence="5" id="KW-0067">ATP-binding</keyword>
<dbReference type="InterPro" id="IPR013749">
    <property type="entry name" value="PM/HMP-P_kinase-1"/>
</dbReference>
<dbReference type="GO" id="GO:0005524">
    <property type="term" value="F:ATP binding"/>
    <property type="evidence" value="ECO:0007669"/>
    <property type="project" value="UniProtKB-KW"/>
</dbReference>
<dbReference type="SUPFAM" id="SSF53613">
    <property type="entry name" value="Ribokinase-like"/>
    <property type="match status" value="1"/>
</dbReference>
<dbReference type="Proteomes" id="UP000095597">
    <property type="component" value="Unassembled WGS sequence"/>
</dbReference>
<dbReference type="RefSeq" id="WP_055214983.1">
    <property type="nucleotide sequence ID" value="NZ_CAXSPU010000001.1"/>
</dbReference>
<dbReference type="GO" id="GO:0005829">
    <property type="term" value="C:cytosol"/>
    <property type="evidence" value="ECO:0007669"/>
    <property type="project" value="TreeGrafter"/>
</dbReference>
<dbReference type="PROSITE" id="PS51257">
    <property type="entry name" value="PROKAR_LIPOPROTEIN"/>
    <property type="match status" value="1"/>
</dbReference>
<protein>
    <recommendedName>
        <fullName evidence="1">pyridoxal kinase</fullName>
        <ecNumber evidence="1">2.7.1.35</ecNumber>
    </recommendedName>
</protein>
<evidence type="ECO:0000256" key="4">
    <source>
        <dbReference type="ARBA" id="ARBA00022777"/>
    </source>
</evidence>
<dbReference type="EMBL" id="WWSB01000020">
    <property type="protein sequence ID" value="MZK19004.1"/>
    <property type="molecule type" value="Genomic_DNA"/>
</dbReference>
<proteinExistence type="predicted"/>
<evidence type="ECO:0000313" key="8">
    <source>
        <dbReference type="EMBL" id="MZK19004.1"/>
    </source>
</evidence>
<dbReference type="NCBIfam" id="NF005491">
    <property type="entry name" value="PRK07105.1"/>
    <property type="match status" value="1"/>
</dbReference>
<sequence>MTKKVAVINDLSGLGRCSLTAAISVLSAMGIQACPLPTAILSSQTEYPSYYCYDFTDKMDYFRQEWKKLGTSFSGIYTGYVASVCQIEQIMHFLDTFQTADTFLLVDPVMGDDGVTYDMYTSGLLTAMKELAARADVITPNLTEFCLLTDIDYNSLQDPSLSIQQLISRFKDAGQTLTKNHEKKVLITGIHFTADDGVHKIGNLLLDGSSHFLSAYPCCNGSYSGTGDLFASCITGGLARDISLTEMMQTAGSFLEKSLIDSVEEHVPVNEGVNFEKYLYLLHT</sequence>
<reference evidence="8 10" key="2">
    <citation type="journal article" date="2019" name="Nat. Med.">
        <title>A library of human gut bacterial isolates paired with longitudinal multiomics data enables mechanistic microbiome research.</title>
        <authorList>
            <person name="Poyet M."/>
            <person name="Groussin M."/>
            <person name="Gibbons S.M."/>
            <person name="Avila-Pacheco J."/>
            <person name="Jiang X."/>
            <person name="Kearney S.M."/>
            <person name="Perrotta A.R."/>
            <person name="Berdy B."/>
            <person name="Zhao S."/>
            <person name="Lieberman T.D."/>
            <person name="Swanson P.K."/>
            <person name="Smith M."/>
            <person name="Roesemann S."/>
            <person name="Alexander J.E."/>
            <person name="Rich S.A."/>
            <person name="Livny J."/>
            <person name="Vlamakis H."/>
            <person name="Clish C."/>
            <person name="Bullock K."/>
            <person name="Deik A."/>
            <person name="Scott J."/>
            <person name="Pierce K.A."/>
            <person name="Xavier R.J."/>
            <person name="Alm E.J."/>
        </authorList>
    </citation>
    <scope>NUCLEOTIDE SEQUENCE [LARGE SCALE GENOMIC DNA]</scope>
    <source>
        <strain evidence="8 10">BIOML-A7</strain>
    </source>
</reference>
<dbReference type="PANTHER" id="PTHR10534">
    <property type="entry name" value="PYRIDOXAL KINASE"/>
    <property type="match status" value="1"/>
</dbReference>
<dbReference type="PANTHER" id="PTHR10534:SF2">
    <property type="entry name" value="PYRIDOXAL KINASE"/>
    <property type="match status" value="1"/>
</dbReference>
<evidence type="ECO:0000313" key="9">
    <source>
        <dbReference type="Proteomes" id="UP000095597"/>
    </source>
</evidence>
<keyword evidence="2 7" id="KW-0808">Transferase</keyword>
<evidence type="ECO:0000313" key="10">
    <source>
        <dbReference type="Proteomes" id="UP000446719"/>
    </source>
</evidence>
<dbReference type="Proteomes" id="UP000446719">
    <property type="component" value="Unassembled WGS sequence"/>
</dbReference>
<evidence type="ECO:0000256" key="3">
    <source>
        <dbReference type="ARBA" id="ARBA00022741"/>
    </source>
</evidence>
<dbReference type="EMBL" id="CYXO01000018">
    <property type="protein sequence ID" value="CUN21247.1"/>
    <property type="molecule type" value="Genomic_DNA"/>
</dbReference>
<keyword evidence="4 7" id="KW-0418">Kinase</keyword>
<evidence type="ECO:0000259" key="6">
    <source>
        <dbReference type="Pfam" id="PF08543"/>
    </source>
</evidence>
<dbReference type="GO" id="GO:0009443">
    <property type="term" value="P:pyridoxal 5'-phosphate salvage"/>
    <property type="evidence" value="ECO:0007669"/>
    <property type="project" value="InterPro"/>
</dbReference>
<dbReference type="EC" id="2.7.1.35" evidence="1"/>
<dbReference type="Pfam" id="PF08543">
    <property type="entry name" value="Phos_pyr_kin"/>
    <property type="match status" value="1"/>
</dbReference>
<reference evidence="7 9" key="1">
    <citation type="submission" date="2015-09" db="EMBL/GenBank/DDBJ databases">
        <authorList>
            <consortium name="Pathogen Informatics"/>
        </authorList>
    </citation>
    <scope>NUCLEOTIDE SEQUENCE [LARGE SCALE GENOMIC DNA]</scope>
    <source>
        <strain evidence="7 9">2789STDY5834961</strain>
    </source>
</reference>